<proteinExistence type="predicted"/>
<organism evidence="1 2">
    <name type="scientific">Didymella heteroderae</name>
    <dbReference type="NCBI Taxonomy" id="1769908"/>
    <lineage>
        <taxon>Eukaryota</taxon>
        <taxon>Fungi</taxon>
        <taxon>Dikarya</taxon>
        <taxon>Ascomycota</taxon>
        <taxon>Pezizomycotina</taxon>
        <taxon>Dothideomycetes</taxon>
        <taxon>Pleosporomycetidae</taxon>
        <taxon>Pleosporales</taxon>
        <taxon>Pleosporineae</taxon>
        <taxon>Didymellaceae</taxon>
        <taxon>Didymella</taxon>
    </lineage>
</organism>
<dbReference type="OrthoDB" id="5313288at2759"/>
<comment type="caution">
    <text evidence="1">The sequence shown here is derived from an EMBL/GenBank/DDBJ whole genome shotgun (WGS) entry which is preliminary data.</text>
</comment>
<dbReference type="AlphaFoldDB" id="A0A9P5C3G5"/>
<gene>
    <name evidence="1" type="ORF">E8E12_008879</name>
</gene>
<dbReference type="EMBL" id="SWKV01000012">
    <property type="protein sequence ID" value="KAF3043459.1"/>
    <property type="molecule type" value="Genomic_DNA"/>
</dbReference>
<evidence type="ECO:0008006" key="3">
    <source>
        <dbReference type="Google" id="ProtNLM"/>
    </source>
</evidence>
<evidence type="ECO:0000313" key="2">
    <source>
        <dbReference type="Proteomes" id="UP000758155"/>
    </source>
</evidence>
<keyword evidence="2" id="KW-1185">Reference proteome</keyword>
<accession>A0A9P5C3G5</accession>
<dbReference type="Proteomes" id="UP000758155">
    <property type="component" value="Unassembled WGS sequence"/>
</dbReference>
<reference evidence="1" key="1">
    <citation type="submission" date="2019-04" db="EMBL/GenBank/DDBJ databases">
        <title>Sequencing of skin fungus with MAO and IRED activity.</title>
        <authorList>
            <person name="Marsaioli A.J."/>
            <person name="Bonatto J.M.C."/>
            <person name="Reis Junior O."/>
        </authorList>
    </citation>
    <scope>NUCLEOTIDE SEQUENCE</scope>
    <source>
        <strain evidence="1">28M1</strain>
    </source>
</reference>
<protein>
    <recommendedName>
        <fullName evidence="3">F-box domain-containing protein</fullName>
    </recommendedName>
</protein>
<sequence length="285" mass="32400">MSAFDTIPLEILFRVLDFISNPHDSSSFSFHPLNSLAAASKHFDSAVEEYTRALLKQHAGFAPKKKSKTYTSRKKWLAETCQLCFKTSKRRSTLWSNLTCCLACDKKYFPKVTMTNAIKYYNLSKLDLFTPNRLHPKLPPLAHGEYPVMGGVATMIYEPDLIARRQYLGSLLDDLEGSGNIGAQRRIRRHDQLMAHMEVAYSATRKVWYQSPLIRKEGKPLRKSLETKESRDAFVRSTLKAEWAAMSTEICREEGKDAFVREVLEADQAAMHSQGASQETAIQLN</sequence>
<name>A0A9P5C3G5_9PLEO</name>
<evidence type="ECO:0000313" key="1">
    <source>
        <dbReference type="EMBL" id="KAF3043459.1"/>
    </source>
</evidence>